<dbReference type="Pfam" id="PF13244">
    <property type="entry name" value="MbhD"/>
    <property type="match status" value="1"/>
</dbReference>
<evidence type="ECO:0000256" key="8">
    <source>
        <dbReference type="ARBA" id="ARBA00023136"/>
    </source>
</evidence>
<evidence type="ECO:0000256" key="3">
    <source>
        <dbReference type="ARBA" id="ARBA00022449"/>
    </source>
</evidence>
<feature type="domain" description="MrpA C-terminal/MbhE" evidence="15">
    <location>
        <begin position="667"/>
        <end position="746"/>
    </location>
</feature>
<name>A0A1C5GD20_MICEH</name>
<dbReference type="EMBL" id="LT607733">
    <property type="protein sequence ID" value="SCG17754.1"/>
    <property type="molecule type" value="Genomic_DNA"/>
</dbReference>
<accession>A0A1C5GD20</accession>
<feature type="transmembrane region" description="Helical" evidence="10">
    <location>
        <begin position="890"/>
        <end position="914"/>
    </location>
</feature>
<dbReference type="InterPro" id="IPR046806">
    <property type="entry name" value="MrpA_C/MbhE"/>
</dbReference>
<evidence type="ECO:0000259" key="15">
    <source>
        <dbReference type="Pfam" id="PF20501"/>
    </source>
</evidence>
<feature type="transmembrane region" description="Helical" evidence="10">
    <location>
        <begin position="105"/>
        <end position="123"/>
    </location>
</feature>
<dbReference type="Pfam" id="PF00662">
    <property type="entry name" value="Proton_antipo_N"/>
    <property type="match status" value="1"/>
</dbReference>
<reference evidence="16 17" key="1">
    <citation type="submission" date="2016-06" db="EMBL/GenBank/DDBJ databases">
        <authorList>
            <person name="Kjaerup R.B."/>
            <person name="Dalgaard T.S."/>
            <person name="Juul-Madsen H.R."/>
        </authorList>
    </citation>
    <scope>NUCLEOTIDE SEQUENCE [LARGE SCALE GENOMIC DNA]</scope>
    <source>
        <strain evidence="16 17">DSM 43913</strain>
    </source>
</reference>
<evidence type="ECO:0000259" key="11">
    <source>
        <dbReference type="Pfam" id="PF00361"/>
    </source>
</evidence>
<feature type="transmembrane region" description="Helical" evidence="10">
    <location>
        <begin position="816"/>
        <end position="835"/>
    </location>
</feature>
<keyword evidence="6 10" id="KW-1133">Transmembrane helix</keyword>
<evidence type="ECO:0000256" key="9">
    <source>
        <dbReference type="RuleBase" id="RU000320"/>
    </source>
</evidence>
<keyword evidence="2" id="KW-0813">Transport</keyword>
<dbReference type="PANTHER" id="PTHR43373:SF1">
    <property type="entry name" value="NA(+)_H(+) ANTIPORTER SUBUNIT A"/>
    <property type="match status" value="1"/>
</dbReference>
<dbReference type="Pfam" id="PF04039">
    <property type="entry name" value="MnhB"/>
    <property type="match status" value="1"/>
</dbReference>
<sequence length="944" mass="98354">MLVLLILHCVAALVAPLLVRWWGPRACYPLALAPAAAFGWALARTPAVRDGGAVVETYPWIGQLDVDLALRLTTLSWLMVLLVGGVGALVLIYSAHYFGPESTGVARFAAVMVAFAGAMLGLVLADDLLLLYVCWELTTIFSYLLIGHSVERRASRWAAVQALTVTTLGGLAMLVGFIMLGGHAGTYRWSEIVAAPLPGGAYLVTAVLLILTGALSKSALLPFSSWLPVAMAAPTPVSAYLHAAAMVKAGVYLIGLLAPVLAAAGPWRPVVVVAGLATMLAGGWAALRQTDLKLLLAYGTVSQLGLIAVAIGAGTPDTALAGAAMLLAHALFKAPLFLVVGIIDHGAGTRDLRELSGLRRGAPLLVAVTVLAAASMAGLPPLVGFVAKEAVLAAFTDRPAVLAVLVAGTALTVAYSFRFVWGAFATRPGVAPTVLGRIPASMLGPPALLAAVGLLAGPAAGVLDGLLRPYAELFGTVGKDLALWHGLSPALGFSALAVAGGAALFALRGPLAPVLARLHVPVTGNQGYEWTTRRLDRLAIEVTGATQRGSLPQYLGVILLVLTVVPGGAMLATRPWRDRIALWDSPLQVLVVTVVTVAAVLAVGARRRLTAMLLVGMTGYGTAMLFVAHGAPDLALTQFLVETATIAVFVLVLRRLPERFSARPRRRRWVRRAIGAAVGVVVGGLALTAAAARQAPTISDAFPDLAVTQGYGRNVVNVTLVDIRAWDTMGELSVLVVAATGVASLVFQRSRTGPRPRRPEPPKRVQRPGHRVWLRGGATLHERQRSIVLEVVTRLIFHTVVVFSLFLLFSGHNAPGGGFAGGLVASLALAVRYLAGGRYELAEAAPVGAGTVLGAGLLVSVGTGAVSLLAGGSVLESARIDLWLPVIGDFYLVTSLFFDVGVYLVVVGLVLDILRSLGAEVDRHIEAAGESGGGLRVDRRGERP</sequence>
<evidence type="ECO:0000256" key="1">
    <source>
        <dbReference type="ARBA" id="ARBA00004651"/>
    </source>
</evidence>
<dbReference type="Pfam" id="PF20501">
    <property type="entry name" value="MbhE"/>
    <property type="match status" value="1"/>
</dbReference>
<feature type="transmembrane region" description="Helical" evidence="10">
    <location>
        <begin position="294"/>
        <end position="313"/>
    </location>
</feature>
<feature type="transmembrane region" description="Helical" evidence="10">
    <location>
        <begin position="129"/>
        <end position="146"/>
    </location>
</feature>
<feature type="transmembrane region" description="Helical" evidence="10">
    <location>
        <begin position="442"/>
        <end position="463"/>
    </location>
</feature>
<dbReference type="RefSeq" id="WP_089001452.1">
    <property type="nucleotide sequence ID" value="NZ_JBFAAC010000011.1"/>
</dbReference>
<dbReference type="PANTHER" id="PTHR43373">
    <property type="entry name" value="NA(+)/H(+) ANTIPORTER SUBUNIT"/>
    <property type="match status" value="1"/>
</dbReference>
<feature type="domain" description="NADH:quinone oxidoreductase/Mrp antiporter transmembrane" evidence="11">
    <location>
        <begin position="125"/>
        <end position="409"/>
    </location>
</feature>
<gene>
    <name evidence="16" type="ORF">GA0070610_4075</name>
</gene>
<keyword evidence="5 9" id="KW-0812">Transmembrane</keyword>
<feature type="transmembrane region" description="Helical" evidence="10">
    <location>
        <begin position="200"/>
        <end position="227"/>
    </location>
</feature>
<dbReference type="InterPro" id="IPR050616">
    <property type="entry name" value="CPA3_Na-H_Antiporter_A"/>
</dbReference>
<evidence type="ECO:0000256" key="7">
    <source>
        <dbReference type="ARBA" id="ARBA00023065"/>
    </source>
</evidence>
<feature type="transmembrane region" description="Helical" evidence="10">
    <location>
        <begin position="319"/>
        <end position="343"/>
    </location>
</feature>
<feature type="transmembrane region" description="Helical" evidence="10">
    <location>
        <begin position="847"/>
        <end position="870"/>
    </location>
</feature>
<organism evidence="16 17">
    <name type="scientific">Micromonospora echinofusca</name>
    <dbReference type="NCBI Taxonomy" id="47858"/>
    <lineage>
        <taxon>Bacteria</taxon>
        <taxon>Bacillati</taxon>
        <taxon>Actinomycetota</taxon>
        <taxon>Actinomycetes</taxon>
        <taxon>Micromonosporales</taxon>
        <taxon>Micromonosporaceae</taxon>
        <taxon>Micromonospora</taxon>
    </lineage>
</organism>
<feature type="domain" description="MrpA C-terminal/MbhD" evidence="14">
    <location>
        <begin position="594"/>
        <end position="658"/>
    </location>
</feature>
<evidence type="ECO:0000259" key="12">
    <source>
        <dbReference type="Pfam" id="PF00662"/>
    </source>
</evidence>
<dbReference type="Pfam" id="PF00361">
    <property type="entry name" value="Proton_antipo_M"/>
    <property type="match status" value="1"/>
</dbReference>
<feature type="transmembrane region" description="Helical" evidence="10">
    <location>
        <begin position="158"/>
        <end position="180"/>
    </location>
</feature>
<feature type="transmembrane region" description="Helical" evidence="10">
    <location>
        <begin position="267"/>
        <end position="287"/>
    </location>
</feature>
<feature type="transmembrane region" description="Helical" evidence="10">
    <location>
        <begin position="634"/>
        <end position="653"/>
    </location>
</feature>
<evidence type="ECO:0000256" key="6">
    <source>
        <dbReference type="ARBA" id="ARBA00022989"/>
    </source>
</evidence>
<evidence type="ECO:0000256" key="2">
    <source>
        <dbReference type="ARBA" id="ARBA00022448"/>
    </source>
</evidence>
<dbReference type="GO" id="GO:0015297">
    <property type="term" value="F:antiporter activity"/>
    <property type="evidence" value="ECO:0007669"/>
    <property type="project" value="UniProtKB-KW"/>
</dbReference>
<feature type="transmembrane region" description="Helical" evidence="10">
    <location>
        <begin position="483"/>
        <end position="507"/>
    </location>
</feature>
<dbReference type="GO" id="GO:0006811">
    <property type="term" value="P:monoatomic ion transport"/>
    <property type="evidence" value="ECO:0007669"/>
    <property type="project" value="UniProtKB-KW"/>
</dbReference>
<keyword evidence="7" id="KW-0406">Ion transport</keyword>
<feature type="transmembrane region" description="Helical" evidence="10">
    <location>
        <begin position="364"/>
        <end position="387"/>
    </location>
</feature>
<keyword evidence="4" id="KW-1003">Cell membrane</keyword>
<dbReference type="GeneID" id="95803794"/>
<evidence type="ECO:0000256" key="5">
    <source>
        <dbReference type="ARBA" id="ARBA00022692"/>
    </source>
</evidence>
<dbReference type="Proteomes" id="UP000198251">
    <property type="component" value="Chromosome I"/>
</dbReference>
<dbReference type="AlphaFoldDB" id="A0A1C5GD20"/>
<feature type="transmembrane region" description="Helical" evidence="10">
    <location>
        <begin position="791"/>
        <end position="810"/>
    </location>
</feature>
<feature type="transmembrane region" description="Helical" evidence="10">
    <location>
        <begin position="729"/>
        <end position="747"/>
    </location>
</feature>
<evidence type="ECO:0000313" key="16">
    <source>
        <dbReference type="EMBL" id="SCG17754.1"/>
    </source>
</evidence>
<dbReference type="Gene3D" id="1.20.120.1200">
    <property type="entry name" value="NADH-ubiquinone/plastoquinone oxidoreductase chain 6, subunit NuoJ"/>
    <property type="match status" value="1"/>
</dbReference>
<evidence type="ECO:0000313" key="17">
    <source>
        <dbReference type="Proteomes" id="UP000198251"/>
    </source>
</evidence>
<evidence type="ECO:0000259" key="13">
    <source>
        <dbReference type="Pfam" id="PF04039"/>
    </source>
</evidence>
<dbReference type="InterPro" id="IPR042106">
    <property type="entry name" value="Nuo/plastoQ_OxRdtase_6_NuoJ"/>
</dbReference>
<feature type="transmembrane region" description="Helical" evidence="10">
    <location>
        <begin position="611"/>
        <end position="628"/>
    </location>
</feature>
<comment type="subcellular location">
    <subcellularLocation>
        <location evidence="1">Cell membrane</location>
        <topology evidence="1">Multi-pass membrane protein</topology>
    </subcellularLocation>
    <subcellularLocation>
        <location evidence="9">Membrane</location>
        <topology evidence="9">Multi-pass membrane protein</topology>
    </subcellularLocation>
</comment>
<feature type="transmembrane region" description="Helical" evidence="10">
    <location>
        <begin position="673"/>
        <end position="692"/>
    </location>
</feature>
<evidence type="ECO:0000256" key="4">
    <source>
        <dbReference type="ARBA" id="ARBA00022475"/>
    </source>
</evidence>
<dbReference type="InterPro" id="IPR025383">
    <property type="entry name" value="MrpA_C/MbhD"/>
</dbReference>
<evidence type="ECO:0000259" key="14">
    <source>
        <dbReference type="Pfam" id="PF13244"/>
    </source>
</evidence>
<dbReference type="PRINTS" id="PR01434">
    <property type="entry name" value="NADHDHGNASE5"/>
</dbReference>
<feature type="transmembrane region" description="Helical" evidence="10">
    <location>
        <begin position="585"/>
        <end position="604"/>
    </location>
</feature>
<dbReference type="InterPro" id="IPR007182">
    <property type="entry name" value="MnhB"/>
</dbReference>
<keyword evidence="3" id="KW-0050">Antiport</keyword>
<feature type="transmembrane region" description="Helical" evidence="10">
    <location>
        <begin position="554"/>
        <end position="573"/>
    </location>
</feature>
<feature type="domain" description="Na+/H+ antiporter MnhB subunit-related protein" evidence="13">
    <location>
        <begin position="788"/>
        <end position="911"/>
    </location>
</feature>
<keyword evidence="17" id="KW-1185">Reference proteome</keyword>
<protein>
    <submittedName>
        <fullName evidence="16">Multisubunit sodium/proton antiporter, MrpA subunit /multisubunit sodium/proton antiporter, MrpB subunit</fullName>
    </submittedName>
</protein>
<proteinExistence type="predicted"/>
<dbReference type="GO" id="GO:0005886">
    <property type="term" value="C:plasma membrane"/>
    <property type="evidence" value="ECO:0007669"/>
    <property type="project" value="UniProtKB-SubCell"/>
</dbReference>
<feature type="transmembrane region" description="Helical" evidence="10">
    <location>
        <begin position="399"/>
        <end position="421"/>
    </location>
</feature>
<feature type="transmembrane region" description="Helical" evidence="10">
    <location>
        <begin position="74"/>
        <end position="93"/>
    </location>
</feature>
<feature type="domain" description="NADH-Ubiquinone oxidoreductase (complex I) chain 5 N-terminal" evidence="12">
    <location>
        <begin position="61"/>
        <end position="108"/>
    </location>
</feature>
<dbReference type="NCBIfam" id="NF009284">
    <property type="entry name" value="PRK12644.1"/>
    <property type="match status" value="1"/>
</dbReference>
<evidence type="ECO:0000256" key="10">
    <source>
        <dbReference type="SAM" id="Phobius"/>
    </source>
</evidence>
<keyword evidence="8 10" id="KW-0472">Membrane</keyword>
<dbReference type="InterPro" id="IPR001516">
    <property type="entry name" value="Proton_antipo_N"/>
</dbReference>
<dbReference type="InterPro" id="IPR001750">
    <property type="entry name" value="ND/Mrp_TM"/>
</dbReference>